<name>A0A481Z5D5_9VIRU</name>
<accession>A0A481Z5D5</accession>
<proteinExistence type="predicted"/>
<protein>
    <submittedName>
        <fullName evidence="1">Uncharacterized protein</fullName>
    </submittedName>
</protein>
<organism evidence="1">
    <name type="scientific">Pithovirus LCPAC201</name>
    <dbReference type="NCBI Taxonomy" id="2506591"/>
    <lineage>
        <taxon>Viruses</taxon>
        <taxon>Pithoviruses</taxon>
    </lineage>
</organism>
<reference evidence="1" key="1">
    <citation type="journal article" date="2019" name="MBio">
        <title>Virus Genomes from Deep Sea Sediments Expand the Ocean Megavirome and Support Independent Origins of Viral Gigantism.</title>
        <authorList>
            <person name="Backstrom D."/>
            <person name="Yutin N."/>
            <person name="Jorgensen S.L."/>
            <person name="Dharamshi J."/>
            <person name="Homa F."/>
            <person name="Zaremba-Niedwiedzka K."/>
            <person name="Spang A."/>
            <person name="Wolf Y.I."/>
            <person name="Koonin E.V."/>
            <person name="Ettema T.J."/>
        </authorList>
    </citation>
    <scope>NUCLEOTIDE SEQUENCE</scope>
</reference>
<evidence type="ECO:0000313" key="1">
    <source>
        <dbReference type="EMBL" id="QBK90745.1"/>
    </source>
</evidence>
<gene>
    <name evidence="1" type="ORF">LCPAC201_00460</name>
</gene>
<sequence length="886" mass="101476">MISSNQTFFKNIGTQGEITHIKYQWVTDPNLIKKVDRSLIPNSLLTSLLGRDNFKNRNLLAVKNNNLESGSSKVKLIIHFQDVLDLILEQISEIFLMSNQGGGLISVNLIRKDALQSVRGGLISVNLPRNLGSDTDPSKGLKKYLYHLEYHPSLSDQYQKIGNWINLINYPPLILSVDESKYAILPGEQDKNTTAGEAEYIRLQAIAGLRTVIKALVGKKEHLPIRNVIQDTLPNHISPSSSLQMTSIFIPYDQDNRMIYVSPEEERDYQVFHPLELYYGWRYLSDSPLTLYVIDKMPFNPPIRKIEGIYIIPTMKKYNAAFNQASLEIANLIVREYLTLNLEVPNFRILDHSSDLTDFMDHKMDIYSNLISRFGHKMITTRTDYSFEINRDNQALFRWCELKDTCLNENPHNDSPPENLSIRVVLYGPPVIQASCRADQIGFLASWLDDSVNNIIRGNLPLVTFRGTWQEIENGSKMKVMARLKYVAYLAYHDLVINRPYLSSSILLVDVLDDLSIVAPLTSQEEMDELREEIERISSHGNYLRWSIFSVTTQLKMVATRLILQEKFPHLSTFGVRIKEILYVVANQRIDPNFLTDLDENVTKYLQESSSELNYYLKNVPVVSLNESGSSSKKYINRDQFLRSYDSVVDRVQDTDELINPITPLSLSRVTFYPEGLMGLFDVNLPVGKLLNKLIYSGQIKIDSSLLRLKGLYKNPPFKKLIPIDFGHVTVEGFLPSDTYQNEWVMTVNVKLVDRDKSFNIIPLFDLSYNRIKVDPNGKIVTVDYSLEKAENFQTKGEELSKSEKDFTKQIENVTDWLWKQGWFLSSWGQAIINDDIDIETKIGPNGLIETVDILKDAYQDSANGEIAVNYLNQIIKLTTVDILKE</sequence>
<dbReference type="EMBL" id="MK500498">
    <property type="protein sequence ID" value="QBK90745.1"/>
    <property type="molecule type" value="Genomic_DNA"/>
</dbReference>